<comment type="caution">
    <text evidence="4">The sequence shown here is derived from an EMBL/GenBank/DDBJ whole genome shotgun (WGS) entry which is preliminary data.</text>
</comment>
<feature type="chain" id="PRO_5040356427" evidence="3">
    <location>
        <begin position="21"/>
        <end position="121"/>
    </location>
</feature>
<evidence type="ECO:0000313" key="5">
    <source>
        <dbReference type="Proteomes" id="UP001142489"/>
    </source>
</evidence>
<dbReference type="Pfam" id="PF07690">
    <property type="entry name" value="MFS_1"/>
    <property type="match status" value="1"/>
</dbReference>
<dbReference type="PANTHER" id="PTHR11360">
    <property type="entry name" value="MONOCARBOXYLATE TRANSPORTER"/>
    <property type="match status" value="1"/>
</dbReference>
<feature type="signal peptide" evidence="3">
    <location>
        <begin position="1"/>
        <end position="20"/>
    </location>
</feature>
<dbReference type="Gene3D" id="1.20.1250.20">
    <property type="entry name" value="MFS general substrate transporter like domains"/>
    <property type="match status" value="1"/>
</dbReference>
<dbReference type="SUPFAM" id="SSF103473">
    <property type="entry name" value="MFS general substrate transporter"/>
    <property type="match status" value="1"/>
</dbReference>
<accession>A0A9Q0XHF7</accession>
<evidence type="ECO:0000256" key="2">
    <source>
        <dbReference type="SAM" id="MobiDB-lite"/>
    </source>
</evidence>
<protein>
    <submittedName>
        <fullName evidence="4">Uncharacterized protein</fullName>
    </submittedName>
</protein>
<name>A0A9Q0XHF7_9SAUR</name>
<sequence>MAIGTCYGFLVSSILPLRFASLAEIVGPGKIMGAIGLVQVMASSGALAGPPFSGWIRDVTGSYDISFLTAGSFFIVGGSVHFMLPGFLPCRQPPLSPKRPEGHPGEEEVQGPSFQDAVCPA</sequence>
<keyword evidence="5" id="KW-1185">Reference proteome</keyword>
<reference evidence="4" key="1">
    <citation type="journal article" date="2023" name="DNA Res.">
        <title>Chromosome-level genome assembly of Phrynocephalus forsythii using third-generation DNA sequencing and Hi-C analysis.</title>
        <authorList>
            <person name="Qi Y."/>
            <person name="Zhao W."/>
            <person name="Zhao Y."/>
            <person name="Niu C."/>
            <person name="Cao S."/>
            <person name="Zhang Y."/>
        </authorList>
    </citation>
    <scope>NUCLEOTIDE SEQUENCE</scope>
    <source>
        <tissue evidence="4">Muscle</tissue>
    </source>
</reference>
<dbReference type="AlphaFoldDB" id="A0A9Q0XHF7"/>
<evidence type="ECO:0000256" key="3">
    <source>
        <dbReference type="SAM" id="SignalP"/>
    </source>
</evidence>
<gene>
    <name evidence="4" type="ORF">JRQ81_004518</name>
</gene>
<evidence type="ECO:0000313" key="4">
    <source>
        <dbReference type="EMBL" id="KAJ7313236.1"/>
    </source>
</evidence>
<dbReference type="OrthoDB" id="2213137at2759"/>
<dbReference type="InterPro" id="IPR050327">
    <property type="entry name" value="Proton-linked_MCT"/>
</dbReference>
<keyword evidence="3" id="KW-0732">Signal</keyword>
<comment type="subcellular location">
    <subcellularLocation>
        <location evidence="1">Membrane</location>
        <topology evidence="1">Multi-pass membrane protein</topology>
    </subcellularLocation>
</comment>
<dbReference type="InterPro" id="IPR011701">
    <property type="entry name" value="MFS"/>
</dbReference>
<dbReference type="EMBL" id="JAPFRF010000012">
    <property type="protein sequence ID" value="KAJ7313236.1"/>
    <property type="molecule type" value="Genomic_DNA"/>
</dbReference>
<dbReference type="Proteomes" id="UP001142489">
    <property type="component" value="Unassembled WGS sequence"/>
</dbReference>
<dbReference type="GO" id="GO:0008028">
    <property type="term" value="F:monocarboxylic acid transmembrane transporter activity"/>
    <property type="evidence" value="ECO:0007669"/>
    <property type="project" value="TreeGrafter"/>
</dbReference>
<evidence type="ECO:0000256" key="1">
    <source>
        <dbReference type="ARBA" id="ARBA00004141"/>
    </source>
</evidence>
<proteinExistence type="predicted"/>
<dbReference type="PANTHER" id="PTHR11360:SF284">
    <property type="entry name" value="EG:103B4.3 PROTEIN-RELATED"/>
    <property type="match status" value="1"/>
</dbReference>
<organism evidence="4 5">
    <name type="scientific">Phrynocephalus forsythii</name>
    <dbReference type="NCBI Taxonomy" id="171643"/>
    <lineage>
        <taxon>Eukaryota</taxon>
        <taxon>Metazoa</taxon>
        <taxon>Chordata</taxon>
        <taxon>Craniata</taxon>
        <taxon>Vertebrata</taxon>
        <taxon>Euteleostomi</taxon>
        <taxon>Lepidosauria</taxon>
        <taxon>Squamata</taxon>
        <taxon>Bifurcata</taxon>
        <taxon>Unidentata</taxon>
        <taxon>Episquamata</taxon>
        <taxon>Toxicofera</taxon>
        <taxon>Iguania</taxon>
        <taxon>Acrodonta</taxon>
        <taxon>Agamidae</taxon>
        <taxon>Agaminae</taxon>
        <taxon>Phrynocephalus</taxon>
    </lineage>
</organism>
<dbReference type="GO" id="GO:0016020">
    <property type="term" value="C:membrane"/>
    <property type="evidence" value="ECO:0007669"/>
    <property type="project" value="UniProtKB-SubCell"/>
</dbReference>
<feature type="region of interest" description="Disordered" evidence="2">
    <location>
        <begin position="93"/>
        <end position="121"/>
    </location>
</feature>
<dbReference type="InterPro" id="IPR036259">
    <property type="entry name" value="MFS_trans_sf"/>
</dbReference>